<dbReference type="InterPro" id="IPR029055">
    <property type="entry name" value="Ntn_hydrolases_N"/>
</dbReference>
<dbReference type="Proteomes" id="UP000288405">
    <property type="component" value="Unassembled WGS sequence"/>
</dbReference>
<dbReference type="SUPFAM" id="SSF56235">
    <property type="entry name" value="N-terminal nucleophile aminohydrolases (Ntn hydrolases)"/>
    <property type="match status" value="1"/>
</dbReference>
<dbReference type="Pfam" id="PF06267">
    <property type="entry name" value="DUF1028"/>
    <property type="match status" value="1"/>
</dbReference>
<accession>A0A432WN71</accession>
<dbReference type="AlphaFoldDB" id="A0A432WN71"/>
<dbReference type="InterPro" id="IPR010430">
    <property type="entry name" value="DUF1028"/>
</dbReference>
<comment type="caution">
    <text evidence="1">The sequence shown here is derived from an EMBL/GenBank/DDBJ whole genome shotgun (WGS) entry which is preliminary data.</text>
</comment>
<organism evidence="1 2">
    <name type="scientific">Aliidiomarina sanyensis</name>
    <dbReference type="NCBI Taxonomy" id="1249555"/>
    <lineage>
        <taxon>Bacteria</taxon>
        <taxon>Pseudomonadati</taxon>
        <taxon>Pseudomonadota</taxon>
        <taxon>Gammaproteobacteria</taxon>
        <taxon>Alteromonadales</taxon>
        <taxon>Idiomarinaceae</taxon>
        <taxon>Aliidiomarina</taxon>
    </lineage>
</organism>
<keyword evidence="2" id="KW-1185">Reference proteome</keyword>
<name>A0A432WN71_9GAMM</name>
<dbReference type="Gene3D" id="3.60.20.10">
    <property type="entry name" value="Glutamine Phosphoribosylpyrophosphate, subunit 1, domain 1"/>
    <property type="match status" value="1"/>
</dbReference>
<dbReference type="PANTHER" id="PTHR39328:SF1">
    <property type="entry name" value="BLL2871 PROTEIN"/>
    <property type="match status" value="1"/>
</dbReference>
<evidence type="ECO:0000313" key="2">
    <source>
        <dbReference type="Proteomes" id="UP000288405"/>
    </source>
</evidence>
<dbReference type="EMBL" id="PIPM01000003">
    <property type="protein sequence ID" value="RUO35224.1"/>
    <property type="molecule type" value="Genomic_DNA"/>
</dbReference>
<gene>
    <name evidence="1" type="ORF">CWE11_04095</name>
</gene>
<reference evidence="1 2" key="1">
    <citation type="journal article" date="2011" name="Front. Microbiol.">
        <title>Genomic signatures of strain selection and enhancement in Bacillus atrophaeus var. globigii, a historical biowarfare simulant.</title>
        <authorList>
            <person name="Gibbons H.S."/>
            <person name="Broomall S.M."/>
            <person name="McNew L.A."/>
            <person name="Daligault H."/>
            <person name="Chapman C."/>
            <person name="Bruce D."/>
            <person name="Karavis M."/>
            <person name="Krepps M."/>
            <person name="McGregor P.A."/>
            <person name="Hong C."/>
            <person name="Park K.H."/>
            <person name="Akmal A."/>
            <person name="Feldman A."/>
            <person name="Lin J.S."/>
            <person name="Chang W.E."/>
            <person name="Higgs B.W."/>
            <person name="Demirev P."/>
            <person name="Lindquist J."/>
            <person name="Liem A."/>
            <person name="Fochler E."/>
            <person name="Read T.D."/>
            <person name="Tapia R."/>
            <person name="Johnson S."/>
            <person name="Bishop-Lilly K.A."/>
            <person name="Detter C."/>
            <person name="Han C."/>
            <person name="Sozhamannan S."/>
            <person name="Rosenzweig C.N."/>
            <person name="Skowronski E.W."/>
        </authorList>
    </citation>
    <scope>NUCLEOTIDE SEQUENCE [LARGE SCALE GENOMIC DNA]</scope>
    <source>
        <strain evidence="1 2">GYP-17</strain>
    </source>
</reference>
<dbReference type="OrthoDB" id="9790012at2"/>
<dbReference type="PANTHER" id="PTHR39328">
    <property type="entry name" value="BLL2871 PROTEIN"/>
    <property type="match status" value="1"/>
</dbReference>
<evidence type="ECO:0000313" key="1">
    <source>
        <dbReference type="EMBL" id="RUO35224.1"/>
    </source>
</evidence>
<protein>
    <submittedName>
        <fullName evidence="1">Fimbrial assembly protein FimA</fullName>
    </submittedName>
</protein>
<dbReference type="RefSeq" id="WP_126776343.1">
    <property type="nucleotide sequence ID" value="NZ_PIPM01000003.1"/>
</dbReference>
<sequence>MIATFTLAARDPQTQSFAVVTASNFLAVGALVPWIDCHGGIVVSQSYAHPDAAGAALANLRHQTPLDRVLSSFLEDDPIASKRQVGLMNTQGEILLYDGPDCTASVESLKGENFFVCGNMLVPGTVEAVAKAFTEARRKGTDLGDAMLRAMFAGQQHGGDHRGKLAAALLIKRPGAGYLESSDTFVDLRADASSHPLALLRDLYSLFKLYNPHHFSHQMIPEAQLSPADNDLIAQILTTLQGVSELTLDSPESVHGMLARHNLAQNYEPDKHRFSSLLLSEGHALLRLLRV</sequence>
<proteinExistence type="predicted"/>